<dbReference type="InterPro" id="IPR045267">
    <property type="entry name" value="CDK11/PITSLRE_STKc"/>
</dbReference>
<accession>A0A6F9D9N5</accession>
<protein>
    <recommendedName>
        <fullName evidence="3">cyclin-dependent kinase</fullName>
        <ecNumber evidence="3">2.7.11.22</ecNumber>
    </recommendedName>
    <alternativeName>
        <fullName evidence="13">Galactosyltransferase-associated protein kinase p58/GTA</fullName>
    </alternativeName>
</protein>
<evidence type="ECO:0000256" key="7">
    <source>
        <dbReference type="ARBA" id="ARBA00022741"/>
    </source>
</evidence>
<evidence type="ECO:0000256" key="1">
    <source>
        <dbReference type="ARBA" id="ARBA00001946"/>
    </source>
</evidence>
<dbReference type="PROSITE" id="PS50011">
    <property type="entry name" value="PROTEIN_KINASE_DOM"/>
    <property type="match status" value="1"/>
</dbReference>
<feature type="compositionally biased region" description="Low complexity" evidence="14">
    <location>
        <begin position="386"/>
        <end position="398"/>
    </location>
</feature>
<keyword evidence="8 16" id="KW-0418">Kinase</keyword>
<dbReference type="Gene3D" id="3.30.200.20">
    <property type="entry name" value="Phosphorylase Kinase, domain 1"/>
    <property type="match status" value="1"/>
</dbReference>
<dbReference type="Gene3D" id="1.10.510.10">
    <property type="entry name" value="Transferase(Phosphotransferase) domain 1"/>
    <property type="match status" value="1"/>
</dbReference>
<feature type="region of interest" description="Disordered" evidence="14">
    <location>
        <begin position="1"/>
        <end position="434"/>
    </location>
</feature>
<feature type="compositionally biased region" description="Low complexity" evidence="14">
    <location>
        <begin position="345"/>
        <end position="365"/>
    </location>
</feature>
<dbReference type="PROSITE" id="PS00108">
    <property type="entry name" value="PROTEIN_KINASE_ST"/>
    <property type="match status" value="1"/>
</dbReference>
<dbReference type="EMBL" id="LR783781">
    <property type="protein sequence ID" value="CAB3229373.1"/>
    <property type="molecule type" value="mRNA"/>
</dbReference>
<feature type="domain" description="Protein kinase" evidence="15">
    <location>
        <begin position="472"/>
        <end position="758"/>
    </location>
</feature>
<evidence type="ECO:0000256" key="14">
    <source>
        <dbReference type="SAM" id="MobiDB-lite"/>
    </source>
</evidence>
<evidence type="ECO:0000256" key="2">
    <source>
        <dbReference type="ARBA" id="ARBA00006485"/>
    </source>
</evidence>
<feature type="compositionally biased region" description="Low complexity" evidence="14">
    <location>
        <begin position="239"/>
        <end position="250"/>
    </location>
</feature>
<evidence type="ECO:0000256" key="11">
    <source>
        <dbReference type="ARBA" id="ARBA00047811"/>
    </source>
</evidence>
<keyword evidence="5" id="KW-0597">Phosphoprotein</keyword>
<dbReference type="AlphaFoldDB" id="A0A6F9D9N5"/>
<feature type="compositionally biased region" description="Basic and acidic residues" evidence="14">
    <location>
        <begin position="194"/>
        <end position="223"/>
    </location>
</feature>
<dbReference type="PANTHER" id="PTHR24056">
    <property type="entry name" value="CELL DIVISION PROTEIN KINASE"/>
    <property type="match status" value="1"/>
</dbReference>
<feature type="compositionally biased region" description="Polar residues" evidence="14">
    <location>
        <begin position="19"/>
        <end position="32"/>
    </location>
</feature>
<feature type="region of interest" description="Disordered" evidence="14">
    <location>
        <begin position="768"/>
        <end position="802"/>
    </location>
</feature>
<dbReference type="InterPro" id="IPR000719">
    <property type="entry name" value="Prot_kinase_dom"/>
</dbReference>
<dbReference type="PANTHER" id="PTHR24056:SF107">
    <property type="entry name" value="CYCLIN-DEPENDENT KINASE 11A-RELATED"/>
    <property type="match status" value="1"/>
</dbReference>
<feature type="compositionally biased region" description="Basic and acidic residues" evidence="14">
    <location>
        <begin position="410"/>
        <end position="423"/>
    </location>
</feature>
<dbReference type="InterPro" id="IPR011009">
    <property type="entry name" value="Kinase-like_dom_sf"/>
</dbReference>
<feature type="compositionally biased region" description="Acidic residues" evidence="14">
    <location>
        <begin position="424"/>
        <end position="434"/>
    </location>
</feature>
<dbReference type="EC" id="2.7.11.22" evidence="3"/>
<name>A0A6F9D9N5_9ASCI</name>
<comment type="catalytic activity">
    <reaction evidence="12">
        <text>L-seryl-[protein] + ATP = O-phospho-L-seryl-[protein] + ADP + H(+)</text>
        <dbReference type="Rhea" id="RHEA:17989"/>
        <dbReference type="Rhea" id="RHEA-COMP:9863"/>
        <dbReference type="Rhea" id="RHEA-COMP:11604"/>
        <dbReference type="ChEBI" id="CHEBI:15378"/>
        <dbReference type="ChEBI" id="CHEBI:29999"/>
        <dbReference type="ChEBI" id="CHEBI:30616"/>
        <dbReference type="ChEBI" id="CHEBI:83421"/>
        <dbReference type="ChEBI" id="CHEBI:456216"/>
        <dbReference type="EC" id="2.7.11.22"/>
    </reaction>
</comment>
<feature type="compositionally biased region" description="Low complexity" evidence="14">
    <location>
        <begin position="322"/>
        <end position="331"/>
    </location>
</feature>
<evidence type="ECO:0000256" key="13">
    <source>
        <dbReference type="ARBA" id="ARBA00079859"/>
    </source>
</evidence>
<dbReference type="GO" id="GO:0005524">
    <property type="term" value="F:ATP binding"/>
    <property type="evidence" value="ECO:0007669"/>
    <property type="project" value="UniProtKB-KW"/>
</dbReference>
<dbReference type="SUPFAM" id="SSF56112">
    <property type="entry name" value="Protein kinase-like (PK-like)"/>
    <property type="match status" value="1"/>
</dbReference>
<dbReference type="FunFam" id="1.10.510.10:FF:000124">
    <property type="entry name" value="cyclin-dependent kinase 11B isoform X1"/>
    <property type="match status" value="1"/>
</dbReference>
<comment type="cofactor">
    <cofactor evidence="1">
        <name>Mg(2+)</name>
        <dbReference type="ChEBI" id="CHEBI:18420"/>
    </cofactor>
</comment>
<feature type="compositionally biased region" description="Acidic residues" evidence="14">
    <location>
        <begin position="332"/>
        <end position="344"/>
    </location>
</feature>
<dbReference type="Pfam" id="PF00069">
    <property type="entry name" value="Pkinase"/>
    <property type="match status" value="1"/>
</dbReference>
<comment type="similarity">
    <text evidence="2">Belongs to the protein kinase superfamily. CMGC Ser/Thr protein kinase family. CDC2/CDKX subfamily.</text>
</comment>
<keyword evidence="7" id="KW-0547">Nucleotide-binding</keyword>
<evidence type="ECO:0000256" key="12">
    <source>
        <dbReference type="ARBA" id="ARBA00048367"/>
    </source>
</evidence>
<evidence type="ECO:0000256" key="4">
    <source>
        <dbReference type="ARBA" id="ARBA00022527"/>
    </source>
</evidence>
<sequence>MDAMEEGELVENEDRAASDTKQTTGVKRSQSMMEDEEEEVLDIKPPPVANKKHKRHHKKHKVKEEKKKKRHRSKSRSPNRDNKPPESRIASDIRTEADSQDRRSGDANDRLAPRKEYTSVRQIDRNPRNDPKLYPHERSKSYDYKSYERIPRSHSSRREGDSKRERDRSEMDRGSYSKSRDDKSRHTSSQSLSKIEDARARIERRREESRVSLIVRKYDEEKRHERRSKHDRTASDYTASSKSLHSLSSRSARHSDPTVDSHYRSRKERDEKSYTKRPESSTKPVEQKKASPQPSANEKKTTIAKSNEFVTEIVSSEDSSDSSDNSGSSSGEEGEDVDAAENEEAQPAAENEVGESDSSSDSSSSSEEEGSDDEDVSEEEEDVSDEVGVSEGEGSGSDSNEDSSDASEDGDPRSRFDSPVEKMEEVEESDVEDQQLENAFEGLVSPEPSPEKEPGLPFYFPAIQGCRSVDEFSCLNRIEEGTYGVVYRAKDKTKGTVVALKRLKMEKEREGFPITSLREVSTLLKASHPNIVRVQEIVVGSNVDKIYIVMDYVEHDLKSLMETMKQPFLVGEVKTLMIQFLRGVHHLHDNWILHRDLKTSNLLLSHKGILKIGDFGLAREYGSPLKPYTPIVVTLWYRSPELLLGAKEYACAVDMWSVGCIFAEFLSMKPLFPGKSEIMQLNLIFKELGTPSEKIWPGYDELPMVKKTTFTKHPYNTLRKRFGATDVSEQGFDLLNRFLTYCPEKRISALKALEHEWFHETPKPVEPSMFPTWPAKSEQSRQKKVANSSGGTPKAPEGGMGYSKLLNEEEKLGFQLTAPKHGISKHGTGFSLRF</sequence>
<organism evidence="16">
    <name type="scientific">Phallusia mammillata</name>
    <dbReference type="NCBI Taxonomy" id="59560"/>
    <lineage>
        <taxon>Eukaryota</taxon>
        <taxon>Metazoa</taxon>
        <taxon>Chordata</taxon>
        <taxon>Tunicata</taxon>
        <taxon>Ascidiacea</taxon>
        <taxon>Phlebobranchia</taxon>
        <taxon>Ascidiidae</taxon>
        <taxon>Phallusia</taxon>
    </lineage>
</organism>
<feature type="compositionally biased region" description="Acidic residues" evidence="14">
    <location>
        <begin position="366"/>
        <end position="385"/>
    </location>
</feature>
<feature type="compositionally biased region" description="Basic residues" evidence="14">
    <location>
        <begin position="50"/>
        <end position="77"/>
    </location>
</feature>
<dbReference type="InterPro" id="IPR008271">
    <property type="entry name" value="Ser/Thr_kinase_AS"/>
</dbReference>
<reference evidence="16" key="1">
    <citation type="submission" date="2020-04" db="EMBL/GenBank/DDBJ databases">
        <authorList>
            <person name="Neveu A P."/>
        </authorList>
    </citation>
    <scope>NUCLEOTIDE SEQUENCE</scope>
    <source>
        <tissue evidence="16">Whole embryo</tissue>
    </source>
</reference>
<proteinExistence type="evidence at transcript level"/>
<dbReference type="GO" id="GO:0007346">
    <property type="term" value="P:regulation of mitotic cell cycle"/>
    <property type="evidence" value="ECO:0007669"/>
    <property type="project" value="TreeGrafter"/>
</dbReference>
<evidence type="ECO:0000256" key="5">
    <source>
        <dbReference type="ARBA" id="ARBA00022553"/>
    </source>
</evidence>
<evidence type="ECO:0000256" key="9">
    <source>
        <dbReference type="ARBA" id="ARBA00022840"/>
    </source>
</evidence>
<keyword evidence="10" id="KW-0131">Cell cycle</keyword>
<dbReference type="SMART" id="SM00220">
    <property type="entry name" value="S_TKc"/>
    <property type="match status" value="1"/>
</dbReference>
<comment type="catalytic activity">
    <reaction evidence="11">
        <text>L-threonyl-[protein] + ATP = O-phospho-L-threonyl-[protein] + ADP + H(+)</text>
        <dbReference type="Rhea" id="RHEA:46608"/>
        <dbReference type="Rhea" id="RHEA-COMP:11060"/>
        <dbReference type="Rhea" id="RHEA-COMP:11605"/>
        <dbReference type="ChEBI" id="CHEBI:15378"/>
        <dbReference type="ChEBI" id="CHEBI:30013"/>
        <dbReference type="ChEBI" id="CHEBI:30616"/>
        <dbReference type="ChEBI" id="CHEBI:61977"/>
        <dbReference type="ChEBI" id="CHEBI:456216"/>
        <dbReference type="EC" id="2.7.11.22"/>
    </reaction>
</comment>
<dbReference type="GO" id="GO:0004693">
    <property type="term" value="F:cyclin-dependent protein serine/threonine kinase activity"/>
    <property type="evidence" value="ECO:0007669"/>
    <property type="project" value="UniProtKB-EC"/>
</dbReference>
<keyword evidence="9" id="KW-0067">ATP-binding</keyword>
<evidence type="ECO:0000256" key="6">
    <source>
        <dbReference type="ARBA" id="ARBA00022679"/>
    </source>
</evidence>
<evidence type="ECO:0000256" key="3">
    <source>
        <dbReference type="ARBA" id="ARBA00012425"/>
    </source>
</evidence>
<feature type="compositionally biased region" description="Basic and acidic residues" evidence="14">
    <location>
        <begin position="253"/>
        <end position="289"/>
    </location>
</feature>
<dbReference type="FunFam" id="3.30.200.20:FF:000054">
    <property type="entry name" value="Cyclin-dependent kinase 11B"/>
    <property type="match status" value="1"/>
</dbReference>
<dbReference type="InterPro" id="IPR050108">
    <property type="entry name" value="CDK"/>
</dbReference>
<evidence type="ECO:0000256" key="8">
    <source>
        <dbReference type="ARBA" id="ARBA00022777"/>
    </source>
</evidence>
<dbReference type="CDD" id="cd07843">
    <property type="entry name" value="STKc_CDC2L1"/>
    <property type="match status" value="1"/>
</dbReference>
<evidence type="ECO:0000256" key="10">
    <source>
        <dbReference type="ARBA" id="ARBA00023306"/>
    </source>
</evidence>
<keyword evidence="4" id="KW-0723">Serine/threonine-protein kinase</keyword>
<gene>
    <name evidence="16" type="primary">Cdk11b</name>
</gene>
<dbReference type="GO" id="GO:0005634">
    <property type="term" value="C:nucleus"/>
    <property type="evidence" value="ECO:0007669"/>
    <property type="project" value="TreeGrafter"/>
</dbReference>
<keyword evidence="6" id="KW-0808">Transferase</keyword>
<evidence type="ECO:0000313" key="16">
    <source>
        <dbReference type="EMBL" id="CAB3229373.1"/>
    </source>
</evidence>
<feature type="compositionally biased region" description="Acidic residues" evidence="14">
    <location>
        <begin position="399"/>
        <end position="409"/>
    </location>
</feature>
<evidence type="ECO:0000259" key="15">
    <source>
        <dbReference type="PROSITE" id="PS50011"/>
    </source>
</evidence>
<feature type="compositionally biased region" description="Acidic residues" evidence="14">
    <location>
        <begin position="1"/>
        <end position="11"/>
    </location>
</feature>
<feature type="compositionally biased region" description="Basic and acidic residues" evidence="14">
    <location>
        <begin position="78"/>
        <end position="185"/>
    </location>
</feature>